<gene>
    <name evidence="1" type="ORF">M421DRAFT_311469</name>
</gene>
<dbReference type="GeneID" id="54346855"/>
<dbReference type="OrthoDB" id="5418922at2759"/>
<sequence>MLSISIASPTTLPHPPYSMPLLPLAVVHNMPSFNFITPKMETALLECFLSATRLLPLRMRPSFVLIGGAANVFHGSKCYTEDVDVAASSSAIVYFQNAIASGTTQFKYEDTSQAIEFHSRQDFTVDLELVQLSGGFEDSVAAYETLHDGFIASRVDLLVLRGVTVADRGKDSDVLDF</sequence>
<organism evidence="1 2">
    <name type="scientific">Didymella exigua CBS 183.55</name>
    <dbReference type="NCBI Taxonomy" id="1150837"/>
    <lineage>
        <taxon>Eukaryota</taxon>
        <taxon>Fungi</taxon>
        <taxon>Dikarya</taxon>
        <taxon>Ascomycota</taxon>
        <taxon>Pezizomycotina</taxon>
        <taxon>Dothideomycetes</taxon>
        <taxon>Pleosporomycetidae</taxon>
        <taxon>Pleosporales</taxon>
        <taxon>Pleosporineae</taxon>
        <taxon>Didymellaceae</taxon>
        <taxon>Didymella</taxon>
    </lineage>
</organism>
<dbReference type="RefSeq" id="XP_033443757.1">
    <property type="nucleotide sequence ID" value="XM_033589208.1"/>
</dbReference>
<dbReference type="Proteomes" id="UP000800082">
    <property type="component" value="Unassembled WGS sequence"/>
</dbReference>
<name>A0A6A5R926_9PLEO</name>
<evidence type="ECO:0000313" key="1">
    <source>
        <dbReference type="EMBL" id="KAF1923504.1"/>
    </source>
</evidence>
<proteinExistence type="predicted"/>
<reference evidence="1" key="1">
    <citation type="journal article" date="2020" name="Stud. Mycol.">
        <title>101 Dothideomycetes genomes: a test case for predicting lifestyles and emergence of pathogens.</title>
        <authorList>
            <person name="Haridas S."/>
            <person name="Albert R."/>
            <person name="Binder M."/>
            <person name="Bloem J."/>
            <person name="Labutti K."/>
            <person name="Salamov A."/>
            <person name="Andreopoulos B."/>
            <person name="Baker S."/>
            <person name="Barry K."/>
            <person name="Bills G."/>
            <person name="Bluhm B."/>
            <person name="Cannon C."/>
            <person name="Castanera R."/>
            <person name="Culley D."/>
            <person name="Daum C."/>
            <person name="Ezra D."/>
            <person name="Gonzalez J."/>
            <person name="Henrissat B."/>
            <person name="Kuo A."/>
            <person name="Liang C."/>
            <person name="Lipzen A."/>
            <person name="Lutzoni F."/>
            <person name="Magnuson J."/>
            <person name="Mondo S."/>
            <person name="Nolan M."/>
            <person name="Ohm R."/>
            <person name="Pangilinan J."/>
            <person name="Park H.-J."/>
            <person name="Ramirez L."/>
            <person name="Alfaro M."/>
            <person name="Sun H."/>
            <person name="Tritt A."/>
            <person name="Yoshinaga Y."/>
            <person name="Zwiers L.-H."/>
            <person name="Turgeon B."/>
            <person name="Goodwin S."/>
            <person name="Spatafora J."/>
            <person name="Crous P."/>
            <person name="Grigoriev I."/>
        </authorList>
    </citation>
    <scope>NUCLEOTIDE SEQUENCE</scope>
    <source>
        <strain evidence="1">CBS 183.55</strain>
    </source>
</reference>
<accession>A0A6A5R926</accession>
<dbReference type="AlphaFoldDB" id="A0A6A5R926"/>
<protein>
    <submittedName>
        <fullName evidence="1">Uncharacterized protein</fullName>
    </submittedName>
</protein>
<evidence type="ECO:0000313" key="2">
    <source>
        <dbReference type="Proteomes" id="UP000800082"/>
    </source>
</evidence>
<dbReference type="EMBL" id="ML979004">
    <property type="protein sequence ID" value="KAF1923504.1"/>
    <property type="molecule type" value="Genomic_DNA"/>
</dbReference>
<keyword evidence="2" id="KW-1185">Reference proteome</keyword>